<dbReference type="PANTHER" id="PTHR33280">
    <property type="entry name" value="50S RIBOSOMAL PROTEIN L31, CHLOROPLASTIC"/>
    <property type="match status" value="1"/>
</dbReference>
<dbReference type="SUPFAM" id="SSF143800">
    <property type="entry name" value="L28p-like"/>
    <property type="match status" value="1"/>
</dbReference>
<proteinExistence type="inferred from homology"/>
<accession>A0A1F4W1X9</accession>
<dbReference type="AlphaFoldDB" id="A0A1F4W1X9"/>
<dbReference type="HAMAP" id="MF_00501">
    <property type="entry name" value="Ribosomal_bL31_1"/>
    <property type="match status" value="1"/>
</dbReference>
<dbReference type="Proteomes" id="UP000176614">
    <property type="component" value="Unassembled WGS sequence"/>
</dbReference>
<evidence type="ECO:0000256" key="4">
    <source>
        <dbReference type="ARBA" id="ARBA00022980"/>
    </source>
</evidence>
<sequence length="108" mass="12342">MKKDIQPKVNNNCVVTCACGNSFVTISTLDSISVDICSACHPFFTGQHRFVDTEKRIDKFTRKLEMATERKKQTQALKVAKKQKVVEAPVQKKTVRQILEDLRKEESE</sequence>
<evidence type="ECO:0000256" key="1">
    <source>
        <dbReference type="ARBA" id="ARBA00009296"/>
    </source>
</evidence>
<keyword evidence="2 7" id="KW-0699">rRNA-binding</keyword>
<evidence type="ECO:0000256" key="8">
    <source>
        <dbReference type="SAM" id="Coils"/>
    </source>
</evidence>
<dbReference type="Pfam" id="PF01197">
    <property type="entry name" value="Ribosomal_L31"/>
    <property type="match status" value="1"/>
</dbReference>
<reference evidence="9 10" key="1">
    <citation type="journal article" date="2016" name="Nat. Commun.">
        <title>Thousands of microbial genomes shed light on interconnected biogeochemical processes in an aquifer system.</title>
        <authorList>
            <person name="Anantharaman K."/>
            <person name="Brown C.T."/>
            <person name="Hug L.A."/>
            <person name="Sharon I."/>
            <person name="Castelle C.J."/>
            <person name="Probst A.J."/>
            <person name="Thomas B.C."/>
            <person name="Singh A."/>
            <person name="Wilkins M.J."/>
            <person name="Karaoz U."/>
            <person name="Brodie E.L."/>
            <person name="Williams K.H."/>
            <person name="Hubbard S.S."/>
            <person name="Banfield J.F."/>
        </authorList>
    </citation>
    <scope>NUCLEOTIDE SEQUENCE [LARGE SCALE GENOMIC DNA]</scope>
</reference>
<feature type="binding site" evidence="7">
    <location>
        <position position="17"/>
    </location>
    <ligand>
        <name>Zn(2+)</name>
        <dbReference type="ChEBI" id="CHEBI:29105"/>
    </ligand>
</feature>
<keyword evidence="7" id="KW-0479">Metal-binding</keyword>
<dbReference type="GO" id="GO:0046872">
    <property type="term" value="F:metal ion binding"/>
    <property type="evidence" value="ECO:0007669"/>
    <property type="project" value="UniProtKB-KW"/>
</dbReference>
<dbReference type="GO" id="GO:1990904">
    <property type="term" value="C:ribonucleoprotein complex"/>
    <property type="evidence" value="ECO:0007669"/>
    <property type="project" value="UniProtKB-KW"/>
</dbReference>
<dbReference type="InterPro" id="IPR034704">
    <property type="entry name" value="Ribosomal_bL28/bL31-like_sf"/>
</dbReference>
<gene>
    <name evidence="7" type="primary">rpmE</name>
    <name evidence="9" type="ORF">A2264_01405</name>
</gene>
<comment type="similarity">
    <text evidence="1 7">Belongs to the bacterial ribosomal protein bL31 family. Type A subfamily.</text>
</comment>
<dbReference type="EMBL" id="MEVT01000006">
    <property type="protein sequence ID" value="OGC63370.1"/>
    <property type="molecule type" value="Genomic_DNA"/>
</dbReference>
<dbReference type="InterPro" id="IPR042105">
    <property type="entry name" value="Ribosomal_bL31_sf"/>
</dbReference>
<feature type="binding site" evidence="7">
    <location>
        <position position="19"/>
    </location>
    <ligand>
        <name>Zn(2+)</name>
        <dbReference type="ChEBI" id="CHEBI:29105"/>
    </ligand>
</feature>
<evidence type="ECO:0000313" key="10">
    <source>
        <dbReference type="Proteomes" id="UP000176614"/>
    </source>
</evidence>
<comment type="caution">
    <text evidence="9">The sequence shown here is derived from an EMBL/GenBank/DDBJ whole genome shotgun (WGS) entry which is preliminary data.</text>
</comment>
<dbReference type="GO" id="GO:0003735">
    <property type="term" value="F:structural constituent of ribosome"/>
    <property type="evidence" value="ECO:0007669"/>
    <property type="project" value="InterPro"/>
</dbReference>
<evidence type="ECO:0000256" key="5">
    <source>
        <dbReference type="ARBA" id="ARBA00023274"/>
    </source>
</evidence>
<dbReference type="PROSITE" id="PS51257">
    <property type="entry name" value="PROKAR_LIPOPROTEIN"/>
    <property type="match status" value="1"/>
</dbReference>
<organism evidence="9 10">
    <name type="scientific">candidate division WWE3 bacterium RIFOXYA2_FULL_46_9</name>
    <dbReference type="NCBI Taxonomy" id="1802636"/>
    <lineage>
        <taxon>Bacteria</taxon>
        <taxon>Katanobacteria</taxon>
    </lineage>
</organism>
<comment type="cofactor">
    <cofactor evidence="7">
        <name>Zn(2+)</name>
        <dbReference type="ChEBI" id="CHEBI:29105"/>
    </cofactor>
    <text evidence="7">Binds 1 zinc ion per subunit.</text>
</comment>
<comment type="function">
    <text evidence="7">Binds the 23S rRNA.</text>
</comment>
<evidence type="ECO:0000313" key="9">
    <source>
        <dbReference type="EMBL" id="OGC63370.1"/>
    </source>
</evidence>
<name>A0A1F4W1X9_UNCKA</name>
<keyword evidence="5 7" id="KW-0687">Ribonucleoprotein</keyword>
<dbReference type="PRINTS" id="PR01249">
    <property type="entry name" value="RIBOSOMALL31"/>
</dbReference>
<comment type="subunit">
    <text evidence="7">Part of the 50S ribosomal subunit.</text>
</comment>
<dbReference type="GO" id="GO:0019843">
    <property type="term" value="F:rRNA binding"/>
    <property type="evidence" value="ECO:0007669"/>
    <property type="project" value="UniProtKB-KW"/>
</dbReference>
<feature type="binding site" evidence="7">
    <location>
        <position position="40"/>
    </location>
    <ligand>
        <name>Zn(2+)</name>
        <dbReference type="ChEBI" id="CHEBI:29105"/>
    </ligand>
</feature>
<dbReference type="NCBIfam" id="TIGR00105">
    <property type="entry name" value="L31"/>
    <property type="match status" value="1"/>
</dbReference>
<evidence type="ECO:0000256" key="2">
    <source>
        <dbReference type="ARBA" id="ARBA00022730"/>
    </source>
</evidence>
<keyword evidence="4 7" id="KW-0689">Ribosomal protein</keyword>
<dbReference type="InterPro" id="IPR002150">
    <property type="entry name" value="Ribosomal_bL31"/>
</dbReference>
<evidence type="ECO:0000256" key="7">
    <source>
        <dbReference type="HAMAP-Rule" id="MF_00501"/>
    </source>
</evidence>
<dbReference type="GO" id="GO:0005840">
    <property type="term" value="C:ribosome"/>
    <property type="evidence" value="ECO:0007669"/>
    <property type="project" value="UniProtKB-KW"/>
</dbReference>
<dbReference type="Gene3D" id="4.10.830.30">
    <property type="entry name" value="Ribosomal protein L31"/>
    <property type="match status" value="1"/>
</dbReference>
<protein>
    <recommendedName>
        <fullName evidence="6 7">Large ribosomal subunit protein bL31</fullName>
    </recommendedName>
</protein>
<dbReference type="NCBIfam" id="NF000612">
    <property type="entry name" value="PRK00019.1"/>
    <property type="match status" value="1"/>
</dbReference>
<evidence type="ECO:0000256" key="3">
    <source>
        <dbReference type="ARBA" id="ARBA00022884"/>
    </source>
</evidence>
<feature type="coiled-coil region" evidence="8">
    <location>
        <begin position="50"/>
        <end position="77"/>
    </location>
</feature>
<keyword evidence="8" id="KW-0175">Coiled coil</keyword>
<evidence type="ECO:0000256" key="6">
    <source>
        <dbReference type="ARBA" id="ARBA00035687"/>
    </source>
</evidence>
<feature type="binding site" evidence="7">
    <location>
        <position position="37"/>
    </location>
    <ligand>
        <name>Zn(2+)</name>
        <dbReference type="ChEBI" id="CHEBI:29105"/>
    </ligand>
</feature>
<keyword evidence="7" id="KW-0862">Zinc</keyword>
<dbReference type="PANTHER" id="PTHR33280:SF1">
    <property type="entry name" value="LARGE RIBOSOMAL SUBUNIT PROTEIN BL31C"/>
    <property type="match status" value="1"/>
</dbReference>
<dbReference type="GO" id="GO:0006412">
    <property type="term" value="P:translation"/>
    <property type="evidence" value="ECO:0007669"/>
    <property type="project" value="UniProtKB-UniRule"/>
</dbReference>
<dbReference type="InterPro" id="IPR027491">
    <property type="entry name" value="Ribosomal_bL31_A"/>
</dbReference>
<keyword evidence="3 7" id="KW-0694">RNA-binding</keyword>